<evidence type="ECO:0000313" key="3">
    <source>
        <dbReference type="Proteomes" id="UP000184406"/>
    </source>
</evidence>
<organism evidence="2 3">
    <name type="scientific">Arenibacter palladensis</name>
    <dbReference type="NCBI Taxonomy" id="237373"/>
    <lineage>
        <taxon>Bacteria</taxon>
        <taxon>Pseudomonadati</taxon>
        <taxon>Bacteroidota</taxon>
        <taxon>Flavobacteriia</taxon>
        <taxon>Flavobacteriales</taxon>
        <taxon>Flavobacteriaceae</taxon>
        <taxon>Arenibacter</taxon>
    </lineage>
</organism>
<dbReference type="Proteomes" id="UP000184406">
    <property type="component" value="Unassembled WGS sequence"/>
</dbReference>
<feature type="transmembrane region" description="Helical" evidence="1">
    <location>
        <begin position="9"/>
        <end position="30"/>
    </location>
</feature>
<keyword evidence="3" id="KW-1185">Reference proteome</keyword>
<sequence>MGKTEKRHWLLNLLIVVTIIVVALAFTAHYKNWVKTEKEELEILSGIYFVKIPYADMDSVSMVEKIPSMERINGFSVKEREKGVFKEDSLSTNKVYVYVDKLSQQKIRLVYKDSMKLFLNMPDSTETELMYQFLSNKINPPKE</sequence>
<dbReference type="EMBL" id="FQUX01000001">
    <property type="protein sequence ID" value="SHE43976.1"/>
    <property type="molecule type" value="Genomic_DNA"/>
</dbReference>
<accession>A0A1M4THQ7</accession>
<name>A0A1M4THQ7_9FLAO</name>
<evidence type="ECO:0000256" key="1">
    <source>
        <dbReference type="SAM" id="Phobius"/>
    </source>
</evidence>
<protein>
    <recommendedName>
        <fullName evidence="4">PH domain-containing protein</fullName>
    </recommendedName>
</protein>
<dbReference type="RefSeq" id="WP_072859937.1">
    <property type="nucleotide sequence ID" value="NZ_FQUX01000001.1"/>
</dbReference>
<keyword evidence="1" id="KW-0812">Transmembrane</keyword>
<reference evidence="3" key="1">
    <citation type="submission" date="2016-11" db="EMBL/GenBank/DDBJ databases">
        <authorList>
            <person name="Varghese N."/>
            <person name="Submissions S."/>
        </authorList>
    </citation>
    <scope>NUCLEOTIDE SEQUENCE [LARGE SCALE GENOMIC DNA]</scope>
    <source>
        <strain evidence="3">DSM 17539</strain>
    </source>
</reference>
<keyword evidence="1" id="KW-1133">Transmembrane helix</keyword>
<keyword evidence="1" id="KW-0472">Membrane</keyword>
<evidence type="ECO:0008006" key="4">
    <source>
        <dbReference type="Google" id="ProtNLM"/>
    </source>
</evidence>
<dbReference type="AlphaFoldDB" id="A0A1M4THQ7"/>
<gene>
    <name evidence="2" type="ORF">SAMN03080594_101260</name>
</gene>
<evidence type="ECO:0000313" key="2">
    <source>
        <dbReference type="EMBL" id="SHE43976.1"/>
    </source>
</evidence>
<proteinExistence type="predicted"/>
<dbReference type="OrthoDB" id="1441845at2"/>